<accession>A0A067G7K1</accession>
<protein>
    <recommendedName>
        <fullName evidence="8">Protein kinase domain-containing protein</fullName>
    </recommendedName>
</protein>
<dbReference type="SUPFAM" id="SSF56112">
    <property type="entry name" value="Protein kinase-like (PK-like)"/>
    <property type="match status" value="1"/>
</dbReference>
<dbReference type="Pfam" id="PF07714">
    <property type="entry name" value="PK_Tyr_Ser-Thr"/>
    <property type="match status" value="1"/>
</dbReference>
<dbReference type="Proteomes" id="UP000027120">
    <property type="component" value="Unassembled WGS sequence"/>
</dbReference>
<keyword evidence="10" id="KW-1185">Reference proteome</keyword>
<feature type="binding site" evidence="7">
    <location>
        <position position="51"/>
    </location>
    <ligand>
        <name>ATP</name>
        <dbReference type="ChEBI" id="CHEBI:30616"/>
    </ligand>
</feature>
<evidence type="ECO:0000256" key="2">
    <source>
        <dbReference type="ARBA" id="ARBA00022553"/>
    </source>
</evidence>
<dbReference type="FunFam" id="3.30.200.20:FF:000959">
    <property type="entry name" value="Cysteine-rich receptor-like protein kinase 17"/>
    <property type="match status" value="1"/>
</dbReference>
<dbReference type="EMBL" id="KK784882">
    <property type="protein sequence ID" value="KDO75598.1"/>
    <property type="molecule type" value="Genomic_DNA"/>
</dbReference>
<dbReference type="Gene3D" id="3.30.200.20">
    <property type="entry name" value="Phosphorylase Kinase, domain 1"/>
    <property type="match status" value="1"/>
</dbReference>
<dbReference type="PROSITE" id="PS00107">
    <property type="entry name" value="PROTEIN_KINASE_ATP"/>
    <property type="match status" value="1"/>
</dbReference>
<dbReference type="InterPro" id="IPR017441">
    <property type="entry name" value="Protein_kinase_ATP_BS"/>
</dbReference>
<evidence type="ECO:0000256" key="6">
    <source>
        <dbReference type="ARBA" id="ARBA00022840"/>
    </source>
</evidence>
<feature type="domain" description="Protein kinase" evidence="8">
    <location>
        <begin position="23"/>
        <end position="117"/>
    </location>
</feature>
<keyword evidence="1" id="KW-0723">Serine/threonine-protein kinase</keyword>
<evidence type="ECO:0000313" key="9">
    <source>
        <dbReference type="EMBL" id="KDO75598.1"/>
    </source>
</evidence>
<reference evidence="9 10" key="1">
    <citation type="submission" date="2014-04" db="EMBL/GenBank/DDBJ databases">
        <authorList>
            <consortium name="International Citrus Genome Consortium"/>
            <person name="Gmitter F."/>
            <person name="Chen C."/>
            <person name="Farmerie W."/>
            <person name="Harkins T."/>
            <person name="Desany B."/>
            <person name="Mohiuddin M."/>
            <person name="Kodira C."/>
            <person name="Borodovsky M."/>
            <person name="Lomsadze A."/>
            <person name="Burns P."/>
            <person name="Jenkins J."/>
            <person name="Prochnik S."/>
            <person name="Shu S."/>
            <person name="Chapman J."/>
            <person name="Pitluck S."/>
            <person name="Schmutz J."/>
            <person name="Rokhsar D."/>
        </authorList>
    </citation>
    <scope>NUCLEOTIDE SEQUENCE</scope>
</reference>
<evidence type="ECO:0000256" key="3">
    <source>
        <dbReference type="ARBA" id="ARBA00022679"/>
    </source>
</evidence>
<dbReference type="GO" id="GO:0005524">
    <property type="term" value="F:ATP binding"/>
    <property type="evidence" value="ECO:0007669"/>
    <property type="project" value="UniProtKB-UniRule"/>
</dbReference>
<organism evidence="9 10">
    <name type="scientific">Citrus sinensis</name>
    <name type="common">Sweet orange</name>
    <name type="synonym">Citrus aurantium var. sinensis</name>
    <dbReference type="NCBI Taxonomy" id="2711"/>
    <lineage>
        <taxon>Eukaryota</taxon>
        <taxon>Viridiplantae</taxon>
        <taxon>Streptophyta</taxon>
        <taxon>Embryophyta</taxon>
        <taxon>Tracheophyta</taxon>
        <taxon>Spermatophyta</taxon>
        <taxon>Magnoliopsida</taxon>
        <taxon>eudicotyledons</taxon>
        <taxon>Gunneridae</taxon>
        <taxon>Pentapetalae</taxon>
        <taxon>rosids</taxon>
        <taxon>malvids</taxon>
        <taxon>Sapindales</taxon>
        <taxon>Rutaceae</taxon>
        <taxon>Aurantioideae</taxon>
        <taxon>Citrus</taxon>
    </lineage>
</organism>
<dbReference type="PANTHER" id="PTHR27002:SF1073">
    <property type="entry name" value="CYSTEINE-RICH RECEPTOR-LIKE PROTEIN KINASE 29"/>
    <property type="match status" value="1"/>
</dbReference>
<keyword evidence="6 7" id="KW-0067">ATP-binding</keyword>
<proteinExistence type="predicted"/>
<keyword evidence="3" id="KW-0808">Transferase</keyword>
<keyword evidence="4 7" id="KW-0547">Nucleotide-binding</keyword>
<keyword evidence="2" id="KW-0597">Phosphoprotein</keyword>
<dbReference type="InterPro" id="IPR011009">
    <property type="entry name" value="Kinase-like_dom_sf"/>
</dbReference>
<name>A0A067G7K1_CITSI</name>
<feature type="non-terminal residue" evidence="9">
    <location>
        <position position="1"/>
    </location>
</feature>
<keyword evidence="5" id="KW-0418">Kinase</keyword>
<dbReference type="PANTHER" id="PTHR27002">
    <property type="entry name" value="RECEPTOR-LIKE SERINE/THREONINE-PROTEIN KINASE SD1-8"/>
    <property type="match status" value="1"/>
</dbReference>
<dbReference type="InterPro" id="IPR001245">
    <property type="entry name" value="Ser-Thr/Tyr_kinase_cat_dom"/>
</dbReference>
<evidence type="ECO:0000313" key="10">
    <source>
        <dbReference type="Proteomes" id="UP000027120"/>
    </source>
</evidence>
<evidence type="ECO:0000256" key="4">
    <source>
        <dbReference type="ARBA" id="ARBA00022741"/>
    </source>
</evidence>
<gene>
    <name evidence="9" type="ORF">CISIN_1g0081081mg</name>
</gene>
<dbReference type="GO" id="GO:0004674">
    <property type="term" value="F:protein serine/threonine kinase activity"/>
    <property type="evidence" value="ECO:0007669"/>
    <property type="project" value="UniProtKB-KW"/>
</dbReference>
<evidence type="ECO:0000256" key="5">
    <source>
        <dbReference type="ARBA" id="ARBA00022777"/>
    </source>
</evidence>
<evidence type="ECO:0000256" key="1">
    <source>
        <dbReference type="ARBA" id="ARBA00022527"/>
    </source>
</evidence>
<dbReference type="InterPro" id="IPR000719">
    <property type="entry name" value="Prot_kinase_dom"/>
</dbReference>
<evidence type="ECO:0000259" key="8">
    <source>
        <dbReference type="PROSITE" id="PS50011"/>
    </source>
</evidence>
<dbReference type="AlphaFoldDB" id="A0A067G7K1"/>
<evidence type="ECO:0000256" key="7">
    <source>
        <dbReference type="PROSITE-ProRule" id="PRU10141"/>
    </source>
</evidence>
<sequence>VEETIAKSLQFDFETIRVATDNFSDANKLGQGGFGAVYKGMLSNGETIAVKRLSKNSKQGEIEFKNEVLLLARLQHRNLVRLLGFCLERKERILVYEFVPNASLDHFIFVGIWLQSM</sequence>
<dbReference type="PROSITE" id="PS50011">
    <property type="entry name" value="PROTEIN_KINASE_DOM"/>
    <property type="match status" value="1"/>
</dbReference>